<feature type="chain" id="PRO_5005488335" description="Secreted protein" evidence="1">
    <location>
        <begin position="19"/>
        <end position="96"/>
    </location>
</feature>
<reference evidence="2" key="1">
    <citation type="submission" date="2014-05" db="EMBL/GenBank/DDBJ databases">
        <authorList>
            <person name="Chronopoulou M."/>
        </authorList>
    </citation>
    <scope>NUCLEOTIDE SEQUENCE</scope>
    <source>
        <tissue evidence="2">Whole organism</tissue>
    </source>
</reference>
<accession>A0A0K2U1Y7</accession>
<organism evidence="2">
    <name type="scientific">Lepeophtheirus salmonis</name>
    <name type="common">Salmon louse</name>
    <name type="synonym">Caligus salmonis</name>
    <dbReference type="NCBI Taxonomy" id="72036"/>
    <lineage>
        <taxon>Eukaryota</taxon>
        <taxon>Metazoa</taxon>
        <taxon>Ecdysozoa</taxon>
        <taxon>Arthropoda</taxon>
        <taxon>Crustacea</taxon>
        <taxon>Multicrustacea</taxon>
        <taxon>Hexanauplia</taxon>
        <taxon>Copepoda</taxon>
        <taxon>Siphonostomatoida</taxon>
        <taxon>Caligidae</taxon>
        <taxon>Lepeophtheirus</taxon>
    </lineage>
</organism>
<dbReference type="AlphaFoldDB" id="A0A0K2U1Y7"/>
<name>A0A0K2U1Y7_LEPSM</name>
<keyword evidence="1" id="KW-0732">Signal</keyword>
<dbReference type="EMBL" id="HACA01014739">
    <property type="protein sequence ID" value="CDW32100.1"/>
    <property type="molecule type" value="Transcribed_RNA"/>
</dbReference>
<protein>
    <recommendedName>
        <fullName evidence="3">Secreted protein</fullName>
    </recommendedName>
</protein>
<evidence type="ECO:0000313" key="2">
    <source>
        <dbReference type="EMBL" id="CDW32100.1"/>
    </source>
</evidence>
<sequence length="96" mass="11058">MLIVGFFFFLTCPNYSPLASLLIMDSLYAFCYNDNFSIAVYSVLTELQYSVEVGSKWCRVKGVTIVETICGQSTQQQTRIIFVRIEIFTKMINKLF</sequence>
<evidence type="ECO:0000256" key="1">
    <source>
        <dbReference type="SAM" id="SignalP"/>
    </source>
</evidence>
<evidence type="ECO:0008006" key="3">
    <source>
        <dbReference type="Google" id="ProtNLM"/>
    </source>
</evidence>
<proteinExistence type="predicted"/>
<feature type="signal peptide" evidence="1">
    <location>
        <begin position="1"/>
        <end position="18"/>
    </location>
</feature>